<dbReference type="AlphaFoldDB" id="A0A2U1PQC8"/>
<dbReference type="EC" id="6.1.1.19" evidence="2"/>
<evidence type="ECO:0000259" key="9">
    <source>
        <dbReference type="SMART" id="SM00836"/>
    </source>
</evidence>
<keyword evidence="3" id="KW-0436">Ligase</keyword>
<dbReference type="PANTHER" id="PTHR11956:SF5">
    <property type="entry name" value="ARGININE--TRNA LIGASE, CYTOPLASMIC"/>
    <property type="match status" value="1"/>
</dbReference>
<dbReference type="Proteomes" id="UP000245207">
    <property type="component" value="Unassembled WGS sequence"/>
</dbReference>
<proteinExistence type="inferred from homology"/>
<reference evidence="10 11" key="1">
    <citation type="journal article" date="2018" name="Mol. Plant">
        <title>The genome of Artemisia annua provides insight into the evolution of Asteraceae family and artemisinin biosynthesis.</title>
        <authorList>
            <person name="Shen Q."/>
            <person name="Zhang L."/>
            <person name="Liao Z."/>
            <person name="Wang S."/>
            <person name="Yan T."/>
            <person name="Shi P."/>
            <person name="Liu M."/>
            <person name="Fu X."/>
            <person name="Pan Q."/>
            <person name="Wang Y."/>
            <person name="Lv Z."/>
            <person name="Lu X."/>
            <person name="Zhang F."/>
            <person name="Jiang W."/>
            <person name="Ma Y."/>
            <person name="Chen M."/>
            <person name="Hao X."/>
            <person name="Li L."/>
            <person name="Tang Y."/>
            <person name="Lv G."/>
            <person name="Zhou Y."/>
            <person name="Sun X."/>
            <person name="Brodelius P.E."/>
            <person name="Rose J.K.C."/>
            <person name="Tang K."/>
        </authorList>
    </citation>
    <scope>NUCLEOTIDE SEQUENCE [LARGE SCALE GENOMIC DNA]</scope>
    <source>
        <strain evidence="11">cv. Huhao1</strain>
        <tissue evidence="10">Leaf</tissue>
    </source>
</reference>
<dbReference type="Gene3D" id="3.30.1360.70">
    <property type="entry name" value="Arginyl tRNA synthetase N-terminal domain"/>
    <property type="match status" value="1"/>
</dbReference>
<evidence type="ECO:0000256" key="7">
    <source>
        <dbReference type="ARBA" id="ARBA00023146"/>
    </source>
</evidence>
<dbReference type="Pfam" id="PF00078">
    <property type="entry name" value="RVT_1"/>
    <property type="match status" value="1"/>
</dbReference>
<feature type="domain" description="DALR anticodon binding" evidence="9">
    <location>
        <begin position="1045"/>
        <end position="1142"/>
    </location>
</feature>
<gene>
    <name evidence="10" type="ORF">CTI12_AA125720</name>
</gene>
<dbReference type="Gene3D" id="1.10.730.10">
    <property type="entry name" value="Isoleucyl-tRNA Synthetase, Domain 1"/>
    <property type="match status" value="1"/>
</dbReference>
<keyword evidence="6" id="KW-0648">Protein biosynthesis</keyword>
<dbReference type="Pfam" id="PF00750">
    <property type="entry name" value="tRNA-synt_1d"/>
    <property type="match status" value="2"/>
</dbReference>
<dbReference type="SUPFAM" id="SSF52374">
    <property type="entry name" value="Nucleotidylyl transferase"/>
    <property type="match status" value="1"/>
</dbReference>
<dbReference type="Pfam" id="PF20241">
    <property type="entry name" value="DUF6598"/>
    <property type="match status" value="1"/>
</dbReference>
<evidence type="ECO:0000313" key="10">
    <source>
        <dbReference type="EMBL" id="PWA87917.1"/>
    </source>
</evidence>
<dbReference type="EMBL" id="PKPP01000864">
    <property type="protein sequence ID" value="PWA87917.1"/>
    <property type="molecule type" value="Genomic_DNA"/>
</dbReference>
<name>A0A2U1PQC8_ARTAN</name>
<evidence type="ECO:0000256" key="2">
    <source>
        <dbReference type="ARBA" id="ARBA00012837"/>
    </source>
</evidence>
<organism evidence="10 11">
    <name type="scientific">Artemisia annua</name>
    <name type="common">Sweet wormwood</name>
    <dbReference type="NCBI Taxonomy" id="35608"/>
    <lineage>
        <taxon>Eukaryota</taxon>
        <taxon>Viridiplantae</taxon>
        <taxon>Streptophyta</taxon>
        <taxon>Embryophyta</taxon>
        <taxon>Tracheophyta</taxon>
        <taxon>Spermatophyta</taxon>
        <taxon>Magnoliopsida</taxon>
        <taxon>eudicotyledons</taxon>
        <taxon>Gunneridae</taxon>
        <taxon>Pentapetalae</taxon>
        <taxon>asterids</taxon>
        <taxon>campanulids</taxon>
        <taxon>Asterales</taxon>
        <taxon>Asteraceae</taxon>
        <taxon>Asteroideae</taxon>
        <taxon>Anthemideae</taxon>
        <taxon>Artemisiinae</taxon>
        <taxon>Artemisia</taxon>
    </lineage>
</organism>
<keyword evidence="11" id="KW-1185">Reference proteome</keyword>
<dbReference type="SMART" id="SM00836">
    <property type="entry name" value="DALR_1"/>
    <property type="match status" value="1"/>
</dbReference>
<comment type="caution">
    <text evidence="10">The sequence shown here is derived from an EMBL/GenBank/DDBJ whole genome shotgun (WGS) entry which is preliminary data.</text>
</comment>
<evidence type="ECO:0000256" key="8">
    <source>
        <dbReference type="ARBA" id="ARBA00049339"/>
    </source>
</evidence>
<evidence type="ECO:0000256" key="5">
    <source>
        <dbReference type="ARBA" id="ARBA00022840"/>
    </source>
</evidence>
<evidence type="ECO:0000313" key="11">
    <source>
        <dbReference type="Proteomes" id="UP000245207"/>
    </source>
</evidence>
<keyword evidence="5" id="KW-0067">ATP-binding</keyword>
<evidence type="ECO:0000256" key="3">
    <source>
        <dbReference type="ARBA" id="ARBA00022598"/>
    </source>
</evidence>
<dbReference type="InterPro" id="IPR011042">
    <property type="entry name" value="6-blade_b-propeller_TolB-like"/>
</dbReference>
<dbReference type="InterPro" id="IPR008909">
    <property type="entry name" value="DALR_anticod-bd"/>
</dbReference>
<comment type="catalytic activity">
    <reaction evidence="8">
        <text>tRNA(Arg) + L-arginine + ATP = L-arginyl-tRNA(Arg) + AMP + diphosphate</text>
        <dbReference type="Rhea" id="RHEA:20301"/>
        <dbReference type="Rhea" id="RHEA-COMP:9658"/>
        <dbReference type="Rhea" id="RHEA-COMP:9673"/>
        <dbReference type="ChEBI" id="CHEBI:30616"/>
        <dbReference type="ChEBI" id="CHEBI:32682"/>
        <dbReference type="ChEBI" id="CHEBI:33019"/>
        <dbReference type="ChEBI" id="CHEBI:78442"/>
        <dbReference type="ChEBI" id="CHEBI:78513"/>
        <dbReference type="ChEBI" id="CHEBI:456215"/>
        <dbReference type="EC" id="6.1.1.19"/>
    </reaction>
</comment>
<sequence length="1246" mass="143098">MYSVSDNGLKFMLKDVDLDFGPKPFRIFNIWMDEPDFKHVIEEAWKKEVRSLRPDCVFRDRLKNVKACLRVWSKDRFGDHKEKIEAIKKEAMRWELEAEKRMLSEGERNTWLDTRKQWEEKENEYGNMLRQKARVRWDVEGDENYKFFNSYIKRRNNKTERVKRVVGNVVGEVQNAFIKGRYILDGVLIANETMDYLKKTRKKGLIFKVDFEKAYDSINWSFLLNIMNRMGFGGNWCKWVEVCLRSSSMSILVNGSPTEEFGIPLFSEVREFRFVPCKVYLSYNTDDAKASTRKVSWKTPKPTFYTYDLPKDTAPCKVGSGHHQLFGSIQAAGVSLDPASPSFNIFNHKYKDPILVPQMGSLSPHFISYCSIPFSTSIKIAAKLYVATDKVDDMKDSWDYYDCYRGKDPTEQFNDAFEVCNDCAVINFSENFAKRPNGGSGSYTLKGRDGHLKMYYVALKYAVDAALEVVFVATSEETKVAGRVMAYYGKNFDYGCSPAEEDDYKAMLFETEQNEVKPGKINLMRSVLSVPAQFSLVIDAHLTDSTSGAIILSGVYEFLVPTDGSISVGCILGNDCFLKLKVDWKLPPFAEETTPAKSSYSSELSKKQLFAERSIYAPISISMDEEVYRWSLQEKISKAFSYFLHGTLHCEKGAVSISISTGTKADDCDYLCTSVLNIWPELRSKYHFEGPKSAGLLCRDGLLCCPKARMLERCVVGGPGFLKFKLSGKWIAKSIYKMLMYGIDIWAPRLPMKKTIINFSRNIAKEMCMDHLRCTILGETLARTLKYSGVCVHQRFHDWDHLDIKVLYEESKKRFDEDAEFRERTQQDWGERREEAWVQICKISRERYQKVYQRLGVHVKEEDKPLHDSYIRETKSLLEKQGLTIGSKGDEAIFFKGRKLPLPLVDLASLRHALEKEKVDRIVHVADVGQRDKIEMCITAVKSTGLIVTNHAHDPLSHVGFRTSSKVVNLVNLREEAKKRCREVLVRQGTTLKDKELEHAAEALGYDTVKYAGLKNNRLTNYTFSFSDMFNENMFKKKGNTAAYLQYTYARICKIKGASSKRVAKLEVETLTLKDGKERELGLHLLRFTEVLGKVCRVLAPHIMCEYLYVLCKKFDELYSPGWQVESGDDSKLLLCEATKVQKPPPTPSHRNLQYARPLTTDVDGKPILFANDLDIHSNGSIFFTDTTRKYNRVCFKPKHRYEVSNPLPSKLKPTASVHPFVRPTIKLNKTHKKITDLENKRHDLD</sequence>
<dbReference type="Pfam" id="PF05746">
    <property type="entry name" value="DALR_1"/>
    <property type="match status" value="1"/>
</dbReference>
<dbReference type="GO" id="GO:0005737">
    <property type="term" value="C:cytoplasm"/>
    <property type="evidence" value="ECO:0007669"/>
    <property type="project" value="InterPro"/>
</dbReference>
<dbReference type="Gene3D" id="3.40.50.620">
    <property type="entry name" value="HUPs"/>
    <property type="match status" value="1"/>
</dbReference>
<dbReference type="SUPFAM" id="SSF47323">
    <property type="entry name" value="Anticodon-binding domain of a subclass of class I aminoacyl-tRNA synthetases"/>
    <property type="match status" value="1"/>
</dbReference>
<dbReference type="InterPro" id="IPR046533">
    <property type="entry name" value="DUF6598"/>
</dbReference>
<evidence type="ECO:0000256" key="1">
    <source>
        <dbReference type="ARBA" id="ARBA00005594"/>
    </source>
</evidence>
<dbReference type="GO" id="GO:0005524">
    <property type="term" value="F:ATP binding"/>
    <property type="evidence" value="ECO:0007669"/>
    <property type="project" value="UniProtKB-KW"/>
</dbReference>
<accession>A0A2U1PQC8</accession>
<dbReference type="GO" id="GO:0006420">
    <property type="term" value="P:arginyl-tRNA aminoacylation"/>
    <property type="evidence" value="ECO:0007669"/>
    <property type="project" value="InterPro"/>
</dbReference>
<evidence type="ECO:0000256" key="6">
    <source>
        <dbReference type="ARBA" id="ARBA00022917"/>
    </source>
</evidence>
<evidence type="ECO:0000256" key="4">
    <source>
        <dbReference type="ARBA" id="ARBA00022741"/>
    </source>
</evidence>
<dbReference type="InterPro" id="IPR001278">
    <property type="entry name" value="Arg-tRNA-ligase"/>
</dbReference>
<keyword evidence="7 10" id="KW-0030">Aminoacyl-tRNA synthetase</keyword>
<dbReference type="OrthoDB" id="68056at2759"/>
<dbReference type="PANTHER" id="PTHR11956">
    <property type="entry name" value="ARGINYL-TRNA SYNTHETASE"/>
    <property type="match status" value="1"/>
</dbReference>
<dbReference type="InterPro" id="IPR000477">
    <property type="entry name" value="RT_dom"/>
</dbReference>
<dbReference type="InterPro" id="IPR035684">
    <property type="entry name" value="ArgRS_core"/>
</dbReference>
<dbReference type="STRING" id="35608.A0A2U1PQC8"/>
<protein>
    <recommendedName>
        <fullName evidence="2">arginine--tRNA ligase</fullName>
        <ecNumber evidence="2">6.1.1.19</ecNumber>
    </recommendedName>
</protein>
<comment type="similarity">
    <text evidence="1">Belongs to the class-I aminoacyl-tRNA synthetase family.</text>
</comment>
<dbReference type="GO" id="GO:0004814">
    <property type="term" value="F:arginine-tRNA ligase activity"/>
    <property type="evidence" value="ECO:0007669"/>
    <property type="project" value="UniProtKB-EC"/>
</dbReference>
<dbReference type="InterPro" id="IPR009080">
    <property type="entry name" value="tRNAsynth_Ia_anticodon-bd"/>
</dbReference>
<dbReference type="InterPro" id="IPR036695">
    <property type="entry name" value="Arg-tRNA-synth_N_sf"/>
</dbReference>
<dbReference type="Gene3D" id="2.120.10.30">
    <property type="entry name" value="TolB, C-terminal domain"/>
    <property type="match status" value="1"/>
</dbReference>
<dbReference type="InterPro" id="IPR014729">
    <property type="entry name" value="Rossmann-like_a/b/a_fold"/>
</dbReference>
<keyword evidence="4" id="KW-0547">Nucleotide-binding</keyword>